<dbReference type="InterPro" id="IPR003959">
    <property type="entry name" value="ATPase_AAA_core"/>
</dbReference>
<name>A0A3B1BLQ5_9ZZZZ</name>
<dbReference type="InterPro" id="IPR050052">
    <property type="entry name" value="ATP-dep_Clp_protease_ClpX"/>
</dbReference>
<accession>A0A3B1BLQ5</accession>
<feature type="domain" description="Clp ATPase C-terminal" evidence="4">
    <location>
        <begin position="354"/>
        <end position="447"/>
    </location>
</feature>
<dbReference type="AlphaFoldDB" id="A0A3B1BLQ5"/>
<keyword evidence="1" id="KW-0547">Nucleotide-binding</keyword>
<dbReference type="GO" id="GO:0008233">
    <property type="term" value="F:peptidase activity"/>
    <property type="evidence" value="ECO:0007669"/>
    <property type="project" value="UniProtKB-KW"/>
</dbReference>
<dbReference type="PANTHER" id="PTHR48102">
    <property type="entry name" value="ATP-DEPENDENT CLP PROTEASE ATP-BINDING SUBUNIT CLPX-LIKE, MITOCHONDRIAL-RELATED"/>
    <property type="match status" value="1"/>
</dbReference>
<evidence type="ECO:0000259" key="4">
    <source>
        <dbReference type="SMART" id="SM01086"/>
    </source>
</evidence>
<dbReference type="SUPFAM" id="SSF52540">
    <property type="entry name" value="P-loop containing nucleoside triphosphate hydrolases"/>
    <property type="match status" value="1"/>
</dbReference>
<dbReference type="SMART" id="SM01086">
    <property type="entry name" value="ClpB_D2-small"/>
    <property type="match status" value="1"/>
</dbReference>
<keyword evidence="2 5" id="KW-0067">ATP-binding</keyword>
<dbReference type="Gene3D" id="3.40.50.300">
    <property type="entry name" value="P-loop containing nucleotide triphosphate hydrolases"/>
    <property type="match status" value="1"/>
</dbReference>
<feature type="domain" description="AAA+ ATPase" evidence="3">
    <location>
        <begin position="117"/>
        <end position="238"/>
    </location>
</feature>
<dbReference type="EMBL" id="UOGA01000084">
    <property type="protein sequence ID" value="VAX17002.1"/>
    <property type="molecule type" value="Genomic_DNA"/>
</dbReference>
<protein>
    <submittedName>
        <fullName evidence="5">ATP-dependent Clp protease ATP-binding subunit ClpX</fullName>
    </submittedName>
</protein>
<dbReference type="Pfam" id="PF07724">
    <property type="entry name" value="AAA_2"/>
    <property type="match status" value="1"/>
</dbReference>
<dbReference type="SMART" id="SM00382">
    <property type="entry name" value="AAA"/>
    <property type="match status" value="1"/>
</dbReference>
<gene>
    <name evidence="5" type="ORF">MNBD_NITROSPINAE04-843</name>
</gene>
<dbReference type="GO" id="GO:0051603">
    <property type="term" value="P:proteolysis involved in protein catabolic process"/>
    <property type="evidence" value="ECO:0007669"/>
    <property type="project" value="TreeGrafter"/>
</dbReference>
<evidence type="ECO:0000256" key="1">
    <source>
        <dbReference type="ARBA" id="ARBA00022741"/>
    </source>
</evidence>
<dbReference type="GO" id="GO:0005524">
    <property type="term" value="F:ATP binding"/>
    <property type="evidence" value="ECO:0007669"/>
    <property type="project" value="UniProtKB-KW"/>
</dbReference>
<dbReference type="InterPro" id="IPR027417">
    <property type="entry name" value="P-loop_NTPase"/>
</dbReference>
<evidence type="ECO:0000256" key="2">
    <source>
        <dbReference type="ARBA" id="ARBA00022840"/>
    </source>
</evidence>
<reference evidence="5" key="1">
    <citation type="submission" date="2018-06" db="EMBL/GenBank/DDBJ databases">
        <authorList>
            <person name="Zhirakovskaya E."/>
        </authorList>
    </citation>
    <scope>NUCLEOTIDE SEQUENCE</scope>
</reference>
<sequence length="546" mass="61391">MRIEPTQVEVPKEEIDLIIERYSCSHEDAIKAYLTAKQASEEAYDETLGGMLGPPESADVPDIKLHTPSQIKEHLDKFVIGQEDYKKRLSIAAAYHFAIVKAIREGVADKKKINRFRKKNTLISGPSGSGKTYCAEILGDLLEVPTLIVDATDYTEAGYVGKSADDMIRDLIQLAPGAGKQEKSEFVEKHGGLIFIDEIDKKAKDGKLIGHDISREGFQRAVLKLIERKHISVDDPMSPASQIQDIIDQQRGMGGQNKRKGTISTENILFVLGGSFQRANESLEALVKKRIEKGSGRFKEDGSITITGFASGAGKPEEPGRNYYREAGAEDYIRFGLIPELVGRTPVRTYVNALSKNDLIRIMTETEDSILEQYKFEFSLFDIALTFDDSSLEWVAEKSENKKTGARALISVFEDFLTDFQFELPGRNFKSLNITREICEAPRDFVLEMLERSPLLDFIEKFKNDHGIELAVGEKVEEKIKVYAKKSQIPLSTALTRLLFKASALNYMDIQGKFDVTEEMIDNPKYFDDLYVKWHQGQTGNQKENG</sequence>
<keyword evidence="5" id="KW-0378">Hydrolase</keyword>
<dbReference type="PANTHER" id="PTHR48102:SF7">
    <property type="entry name" value="ATP-DEPENDENT CLP PROTEASE ATP-BINDING SUBUNIT CLPX-LIKE, MITOCHONDRIAL"/>
    <property type="match status" value="1"/>
</dbReference>
<dbReference type="GO" id="GO:0016887">
    <property type="term" value="F:ATP hydrolysis activity"/>
    <property type="evidence" value="ECO:0007669"/>
    <property type="project" value="InterPro"/>
</dbReference>
<keyword evidence="5" id="KW-0645">Protease</keyword>
<organism evidence="5">
    <name type="scientific">hydrothermal vent metagenome</name>
    <dbReference type="NCBI Taxonomy" id="652676"/>
    <lineage>
        <taxon>unclassified sequences</taxon>
        <taxon>metagenomes</taxon>
        <taxon>ecological metagenomes</taxon>
    </lineage>
</organism>
<dbReference type="Gene3D" id="1.10.8.60">
    <property type="match status" value="1"/>
</dbReference>
<evidence type="ECO:0000313" key="5">
    <source>
        <dbReference type="EMBL" id="VAX17002.1"/>
    </source>
</evidence>
<evidence type="ECO:0000259" key="3">
    <source>
        <dbReference type="SMART" id="SM00382"/>
    </source>
</evidence>
<dbReference type="InterPro" id="IPR019489">
    <property type="entry name" value="Clp_ATPase_C"/>
</dbReference>
<proteinExistence type="predicted"/>
<dbReference type="InterPro" id="IPR003593">
    <property type="entry name" value="AAA+_ATPase"/>
</dbReference>